<feature type="region of interest" description="Disordered" evidence="3">
    <location>
        <begin position="27"/>
        <end position="54"/>
    </location>
</feature>
<evidence type="ECO:0000313" key="5">
    <source>
        <dbReference type="EMBL" id="CAH2072230.1"/>
    </source>
</evidence>
<protein>
    <recommendedName>
        <fullName evidence="7">Late embryogenesis abundant protein LEA-2 subgroup domain-containing protein</fullName>
    </recommendedName>
</protein>
<dbReference type="Proteomes" id="UP000836841">
    <property type="component" value="Chromosome 6"/>
</dbReference>
<accession>A0AAU9SSH0</accession>
<keyword evidence="4" id="KW-0812">Transmembrane</keyword>
<reference evidence="5 6" key="1">
    <citation type="submission" date="2022-03" db="EMBL/GenBank/DDBJ databases">
        <authorList>
            <person name="Nunn A."/>
            <person name="Chopra R."/>
            <person name="Nunn A."/>
            <person name="Contreras Garrido A."/>
        </authorList>
    </citation>
    <scope>NUCLEOTIDE SEQUENCE [LARGE SCALE GENOMIC DNA]</scope>
</reference>
<dbReference type="PANTHER" id="PTHR31234">
    <property type="entry name" value="LATE EMBRYOGENESIS ABUNDANT (LEA) HYDROXYPROLINE-RICH GLYCOPROTEIN FAMILY"/>
    <property type="match status" value="1"/>
</dbReference>
<comment type="subcellular location">
    <subcellularLocation>
        <location evidence="1">Membrane</location>
    </subcellularLocation>
</comment>
<proteinExistence type="predicted"/>
<evidence type="ECO:0000256" key="2">
    <source>
        <dbReference type="ARBA" id="ARBA00023136"/>
    </source>
</evidence>
<dbReference type="PANTHER" id="PTHR31234:SF70">
    <property type="entry name" value="LATE EMBRYOGENESIS ABUNDANT PROTEIN LEA-2 SUBGROUP DOMAIN-CONTAINING PROTEIN"/>
    <property type="match status" value="1"/>
</dbReference>
<dbReference type="EMBL" id="OU466862">
    <property type="protein sequence ID" value="CAH2072230.1"/>
    <property type="molecule type" value="Genomic_DNA"/>
</dbReference>
<sequence length="311" mass="34312">MAGEINDSIQRWPKNVGGFVADKDVRRARYPSTDTSESIQESPTRSPGGFVTGKGIRRVNYTSMDTSDSYSSRYSIDSQKPKLSPGTYLVQLPKDQIYRVPPPENAQRYEYLSTQKPNRSSCRRCCCYTLAALLVLLVLVALVVGILFLVFRPHKPQFSVSKVSAAGINLTSSSPISPLFKIKVRAQNVNGKLGLIYGEGTAAEIFYDGIELGNGEFPAFMQPAENLTLMVATLTGLRIQLTSSLRQELTESEKKGKVPFDMRIKAPVKFKLGSVTMWTMNVLVNCKITVDKLTASAIVLTEHCDTQDGLL</sequence>
<dbReference type="GO" id="GO:0098542">
    <property type="term" value="P:defense response to other organism"/>
    <property type="evidence" value="ECO:0007669"/>
    <property type="project" value="InterPro"/>
</dbReference>
<keyword evidence="4" id="KW-1133">Transmembrane helix</keyword>
<gene>
    <name evidence="5" type="ORF">TAV2_LOCUS18801</name>
</gene>
<feature type="compositionally biased region" description="Polar residues" evidence="3">
    <location>
        <begin position="32"/>
        <end position="45"/>
    </location>
</feature>
<dbReference type="AlphaFoldDB" id="A0AAU9SSH0"/>
<keyword evidence="2 4" id="KW-0472">Membrane</keyword>
<organism evidence="5 6">
    <name type="scientific">Thlaspi arvense</name>
    <name type="common">Field penny-cress</name>
    <dbReference type="NCBI Taxonomy" id="13288"/>
    <lineage>
        <taxon>Eukaryota</taxon>
        <taxon>Viridiplantae</taxon>
        <taxon>Streptophyta</taxon>
        <taxon>Embryophyta</taxon>
        <taxon>Tracheophyta</taxon>
        <taxon>Spermatophyta</taxon>
        <taxon>Magnoliopsida</taxon>
        <taxon>eudicotyledons</taxon>
        <taxon>Gunneridae</taxon>
        <taxon>Pentapetalae</taxon>
        <taxon>rosids</taxon>
        <taxon>malvids</taxon>
        <taxon>Brassicales</taxon>
        <taxon>Brassicaceae</taxon>
        <taxon>Thlaspideae</taxon>
        <taxon>Thlaspi</taxon>
    </lineage>
</organism>
<dbReference type="InterPro" id="IPR044839">
    <property type="entry name" value="NDR1-like"/>
</dbReference>
<evidence type="ECO:0000256" key="4">
    <source>
        <dbReference type="SAM" id="Phobius"/>
    </source>
</evidence>
<feature type="transmembrane region" description="Helical" evidence="4">
    <location>
        <begin position="128"/>
        <end position="151"/>
    </location>
</feature>
<evidence type="ECO:0000256" key="3">
    <source>
        <dbReference type="SAM" id="MobiDB-lite"/>
    </source>
</evidence>
<name>A0AAU9SSH0_THLAR</name>
<evidence type="ECO:0008006" key="7">
    <source>
        <dbReference type="Google" id="ProtNLM"/>
    </source>
</evidence>
<keyword evidence="6" id="KW-1185">Reference proteome</keyword>
<evidence type="ECO:0000313" key="6">
    <source>
        <dbReference type="Proteomes" id="UP000836841"/>
    </source>
</evidence>
<evidence type="ECO:0000256" key="1">
    <source>
        <dbReference type="ARBA" id="ARBA00004370"/>
    </source>
</evidence>
<dbReference type="GO" id="GO:0005886">
    <property type="term" value="C:plasma membrane"/>
    <property type="evidence" value="ECO:0007669"/>
    <property type="project" value="TreeGrafter"/>
</dbReference>